<accession>A0A176XGE9</accession>
<feature type="region of interest" description="Disordered" evidence="2">
    <location>
        <begin position="1"/>
        <end position="20"/>
    </location>
</feature>
<dbReference type="InterPro" id="IPR001387">
    <property type="entry name" value="Cro/C1-type_HTH"/>
</dbReference>
<dbReference type="SUPFAM" id="SSF51182">
    <property type="entry name" value="RmlC-like cupins"/>
    <property type="match status" value="1"/>
</dbReference>
<evidence type="ECO:0000259" key="3">
    <source>
        <dbReference type="PROSITE" id="PS50943"/>
    </source>
</evidence>
<keyword evidence="1" id="KW-0238">DNA-binding</keyword>
<sequence>MQEERVDDEQHTGGEIARQLRKEREARNWSLSALSSHSGVSKGTISKIERGEASPTAVVLSRLAAAFGFTLAGFLLKAEDSGDPVSRRANQPEWKDPETGYRRRQIFIKADHPIDLTAIEFPPNQKIIFPAAAFGARRHLIWVQIGEIVIQIGANSHRLKAGDSIGINVLTDVSFENDRDAPCFYLVATAK</sequence>
<comment type="caution">
    <text evidence="4">The sequence shown here is derived from an EMBL/GenBank/DDBJ whole genome shotgun (WGS) entry which is preliminary data.</text>
</comment>
<gene>
    <name evidence="4" type="ORF">A7J57_22545</name>
</gene>
<dbReference type="EMBL" id="LXPS01000006">
    <property type="protein sequence ID" value="OAE48456.1"/>
    <property type="molecule type" value="Genomic_DNA"/>
</dbReference>
<dbReference type="Proteomes" id="UP000077098">
    <property type="component" value="Unassembled WGS sequence"/>
</dbReference>
<dbReference type="PANTHER" id="PTHR46797">
    <property type="entry name" value="HTH-TYPE TRANSCRIPTIONAL REGULATOR"/>
    <property type="match status" value="1"/>
</dbReference>
<dbReference type="GO" id="GO:0003677">
    <property type="term" value="F:DNA binding"/>
    <property type="evidence" value="ECO:0007669"/>
    <property type="project" value="UniProtKB-KW"/>
</dbReference>
<dbReference type="InterPro" id="IPR014710">
    <property type="entry name" value="RmlC-like_jellyroll"/>
</dbReference>
<dbReference type="PANTHER" id="PTHR46797:SF10">
    <property type="entry name" value="BLR1115 PROTEIN"/>
    <property type="match status" value="1"/>
</dbReference>
<feature type="domain" description="HTH cro/C1-type" evidence="3">
    <location>
        <begin position="20"/>
        <end position="74"/>
    </location>
</feature>
<dbReference type="RefSeq" id="WP_045534928.1">
    <property type="nucleotide sequence ID" value="NZ_JBJDNA010000003.1"/>
</dbReference>
<dbReference type="CDD" id="cd00093">
    <property type="entry name" value="HTH_XRE"/>
    <property type="match status" value="1"/>
</dbReference>
<organism evidence="4 5">
    <name type="scientific">Agrobacterium tumefaciens</name>
    <dbReference type="NCBI Taxonomy" id="358"/>
    <lineage>
        <taxon>Bacteria</taxon>
        <taxon>Pseudomonadati</taxon>
        <taxon>Pseudomonadota</taxon>
        <taxon>Alphaproteobacteria</taxon>
        <taxon>Hyphomicrobiales</taxon>
        <taxon>Rhizobiaceae</taxon>
        <taxon>Rhizobium/Agrobacterium group</taxon>
        <taxon>Agrobacterium</taxon>
        <taxon>Agrobacterium tumefaciens complex</taxon>
    </lineage>
</organism>
<dbReference type="InterPro" id="IPR050807">
    <property type="entry name" value="TransReg_Diox_bact_type"/>
</dbReference>
<dbReference type="GO" id="GO:0003700">
    <property type="term" value="F:DNA-binding transcription factor activity"/>
    <property type="evidence" value="ECO:0007669"/>
    <property type="project" value="TreeGrafter"/>
</dbReference>
<dbReference type="InterPro" id="IPR011051">
    <property type="entry name" value="RmlC_Cupin_sf"/>
</dbReference>
<reference evidence="4 5" key="1">
    <citation type="submission" date="2016-05" db="EMBL/GenBank/DDBJ databases">
        <authorList>
            <person name="Lavstsen T."/>
            <person name="Jespersen J.S."/>
        </authorList>
    </citation>
    <scope>NUCLEOTIDE SEQUENCE [LARGE SCALE GENOMIC DNA]</scope>
    <source>
        <strain evidence="4 5">KCJ1736</strain>
    </source>
</reference>
<dbReference type="GO" id="GO:0005829">
    <property type="term" value="C:cytosol"/>
    <property type="evidence" value="ECO:0007669"/>
    <property type="project" value="TreeGrafter"/>
</dbReference>
<evidence type="ECO:0000313" key="5">
    <source>
        <dbReference type="Proteomes" id="UP000077098"/>
    </source>
</evidence>
<dbReference type="SUPFAM" id="SSF47413">
    <property type="entry name" value="lambda repressor-like DNA-binding domains"/>
    <property type="match status" value="1"/>
</dbReference>
<dbReference type="PROSITE" id="PS50943">
    <property type="entry name" value="HTH_CROC1"/>
    <property type="match status" value="1"/>
</dbReference>
<dbReference type="Gene3D" id="2.60.120.10">
    <property type="entry name" value="Jelly Rolls"/>
    <property type="match status" value="1"/>
</dbReference>
<dbReference type="AlphaFoldDB" id="A0A176XGE9"/>
<dbReference type="Pfam" id="PF01381">
    <property type="entry name" value="HTH_3"/>
    <property type="match status" value="1"/>
</dbReference>
<evidence type="ECO:0000256" key="1">
    <source>
        <dbReference type="ARBA" id="ARBA00023125"/>
    </source>
</evidence>
<proteinExistence type="predicted"/>
<dbReference type="Gene3D" id="1.10.260.40">
    <property type="entry name" value="lambda repressor-like DNA-binding domains"/>
    <property type="match status" value="1"/>
</dbReference>
<protein>
    <recommendedName>
        <fullName evidence="3">HTH cro/C1-type domain-containing protein</fullName>
    </recommendedName>
</protein>
<feature type="compositionally biased region" description="Basic and acidic residues" evidence="2">
    <location>
        <begin position="8"/>
        <end position="20"/>
    </location>
</feature>
<evidence type="ECO:0000256" key="2">
    <source>
        <dbReference type="SAM" id="MobiDB-lite"/>
    </source>
</evidence>
<dbReference type="SMART" id="SM00530">
    <property type="entry name" value="HTH_XRE"/>
    <property type="match status" value="1"/>
</dbReference>
<name>A0A176XGE9_AGRTU</name>
<dbReference type="InterPro" id="IPR010982">
    <property type="entry name" value="Lambda_DNA-bd_dom_sf"/>
</dbReference>
<evidence type="ECO:0000313" key="4">
    <source>
        <dbReference type="EMBL" id="OAE48456.1"/>
    </source>
</evidence>